<dbReference type="PANTHER" id="PTHR43471">
    <property type="entry name" value="ABC TRANSPORTER PERMEASE"/>
    <property type="match status" value="1"/>
</dbReference>
<dbReference type="Proteomes" id="UP000243819">
    <property type="component" value="Unassembled WGS sequence"/>
</dbReference>
<dbReference type="AlphaFoldDB" id="A0A1I0C7J3"/>
<dbReference type="Pfam" id="PF12730">
    <property type="entry name" value="ABC2_membrane_4"/>
    <property type="match status" value="1"/>
</dbReference>
<name>A0A1I0C7J3_9FIRM</name>
<feature type="transmembrane region" description="Helical" evidence="5">
    <location>
        <begin position="832"/>
        <end position="856"/>
    </location>
</feature>
<evidence type="ECO:0000256" key="3">
    <source>
        <dbReference type="ARBA" id="ARBA00022989"/>
    </source>
</evidence>
<evidence type="ECO:0000259" key="6">
    <source>
        <dbReference type="Pfam" id="PF12698"/>
    </source>
</evidence>
<feature type="transmembrane region" description="Helical" evidence="5">
    <location>
        <begin position="637"/>
        <end position="655"/>
    </location>
</feature>
<feature type="transmembrane region" description="Helical" evidence="5">
    <location>
        <begin position="17"/>
        <end position="35"/>
    </location>
</feature>
<evidence type="ECO:0000313" key="7">
    <source>
        <dbReference type="EMBL" id="SET15172.1"/>
    </source>
</evidence>
<keyword evidence="2 5" id="KW-0812">Transmembrane</keyword>
<feature type="transmembrane region" description="Helical" evidence="5">
    <location>
        <begin position="777"/>
        <end position="795"/>
    </location>
</feature>
<dbReference type="GO" id="GO:0140359">
    <property type="term" value="F:ABC-type transporter activity"/>
    <property type="evidence" value="ECO:0007669"/>
    <property type="project" value="InterPro"/>
</dbReference>
<protein>
    <submittedName>
        <fullName evidence="7">ABC-2 family transporter protein</fullName>
    </submittedName>
</protein>
<comment type="subcellular location">
    <subcellularLocation>
        <location evidence="1">Membrane</location>
        <topology evidence="1">Multi-pass membrane protein</topology>
    </subcellularLocation>
</comment>
<feature type="transmembrane region" description="Helical" evidence="5">
    <location>
        <begin position="218"/>
        <end position="243"/>
    </location>
</feature>
<proteinExistence type="predicted"/>
<dbReference type="STRING" id="1120990.SAMN03080614_10618"/>
<reference evidence="8" key="1">
    <citation type="submission" date="2016-10" db="EMBL/GenBank/DDBJ databases">
        <authorList>
            <person name="Varghese N."/>
            <person name="Submissions S."/>
        </authorList>
    </citation>
    <scope>NUCLEOTIDE SEQUENCE [LARGE SCALE GENOMIC DNA]</scope>
    <source>
        <strain evidence="8">DSM 13577</strain>
    </source>
</reference>
<dbReference type="InterPro" id="IPR013525">
    <property type="entry name" value="ABC2_TM"/>
</dbReference>
<keyword evidence="4 5" id="KW-0472">Membrane</keyword>
<feature type="transmembrane region" description="Helical" evidence="5">
    <location>
        <begin position="300"/>
        <end position="320"/>
    </location>
</feature>
<dbReference type="OrthoDB" id="2024038at2"/>
<feature type="transmembrane region" description="Helical" evidence="5">
    <location>
        <begin position="170"/>
        <end position="191"/>
    </location>
</feature>
<feature type="transmembrane region" description="Helical" evidence="5">
    <location>
        <begin position="270"/>
        <end position="288"/>
    </location>
</feature>
<evidence type="ECO:0000256" key="2">
    <source>
        <dbReference type="ARBA" id="ARBA00022692"/>
    </source>
</evidence>
<dbReference type="RefSeq" id="WP_091351403.1">
    <property type="nucleotide sequence ID" value="NZ_FOIF01000061.1"/>
</dbReference>
<keyword evidence="8" id="KW-1185">Reference proteome</keyword>
<evidence type="ECO:0000256" key="5">
    <source>
        <dbReference type="SAM" id="Phobius"/>
    </source>
</evidence>
<dbReference type="GO" id="GO:0016020">
    <property type="term" value="C:membrane"/>
    <property type="evidence" value="ECO:0007669"/>
    <property type="project" value="UniProtKB-SubCell"/>
</dbReference>
<dbReference type="Pfam" id="PF12698">
    <property type="entry name" value="ABC2_membrane_3"/>
    <property type="match status" value="1"/>
</dbReference>
<accession>A0A1I0C7J3</accession>
<organism evidence="7 8">
    <name type="scientific">Anaerobranca gottschalkii DSM 13577</name>
    <dbReference type="NCBI Taxonomy" id="1120990"/>
    <lineage>
        <taxon>Bacteria</taxon>
        <taxon>Bacillati</taxon>
        <taxon>Bacillota</taxon>
        <taxon>Clostridia</taxon>
        <taxon>Eubacteriales</taxon>
        <taxon>Proteinivoracaceae</taxon>
        <taxon>Anaerobranca</taxon>
    </lineage>
</organism>
<evidence type="ECO:0000256" key="4">
    <source>
        <dbReference type="ARBA" id="ARBA00023136"/>
    </source>
</evidence>
<sequence>MGLLKFEFKKFVKGKRYLWIIFVIFLITTGIYSVYNYQTRFIRYRGLEELKLLEIRDEWEYRQSELVKLRDGNLLSEAQEKQLYYIRDVGRVLYLLLGHTQYGDWDKIIGYQKVFLDNLQLYLECGGEFDALDGIEREIYIAKNQWMLDNNLNFESEKLPISQHLFLKDLGSFLLGKVGIILLLIFFGISYTEEKENNTLNTIKTQPVSNLKLMVGKYLIFLLATVIFILVVFAAGLLIPYLYNGKTLNLVYPQILKTESAFIIIPTSQYLIRNIILFICSASVVYGITILTSKWAQKTLSLYILGGIVLTIGYNGTFFINHPINPFYFLRFTQILEKIPQNTDYLYPLFSLIWTTLFLTLASYLPEQQIDIPLFNKIAKIIQEKLYTKKTFAKGNTRVDRSKRIFNLCIFELRKTIREGQWKVLLIALLIIVVSGHYFLSYLTYQREQGYLNELNWRVDASSEKQREYGSEIARLQKEIDDLIENGDPEAPFYYNKIRSLEALISQNQMLIEKEKEMLLYLIPALEGYKKGEWEPFYQYQLYLNEKTYEYNYFGNINTLSRFTVLASIYEKYWLMERNIKPVFSGEFIPNRYISKNPRLTTLGWGGQQVTTEQFIFENTKMDNSGLFYLKIFYTNYLYLIPLIFFLFFIGTGLAKEKDKKNTFNFLMTQPIREEQFFISKFINGALTVLGTTFIVVSLIVVTGTILERFGDWQYPIVHYNPFRAVLSPNYQGFNFGHGMHFMTLGQYIINGTLLLGAVTIFFIGFANLISVFVKKTLTVFSITTILAVVAFWQAEQKPLDRKFYSPTTYFNIPKIVNGEIGAVLNNPKINFVTGIMVLLLFTMFFLLVGYGCIYIKNNCNVKGWLRLLGRREKNDSFSKGC</sequence>
<keyword evidence="3 5" id="KW-1133">Transmembrane helix</keyword>
<feature type="transmembrane region" description="Helical" evidence="5">
    <location>
        <begin position="748"/>
        <end position="770"/>
    </location>
</feature>
<feature type="transmembrane region" description="Helical" evidence="5">
    <location>
        <begin position="424"/>
        <end position="445"/>
    </location>
</feature>
<feature type="domain" description="ABC-2 type transporter transmembrane" evidence="6">
    <location>
        <begin position="491"/>
        <end position="791"/>
    </location>
</feature>
<dbReference type="EMBL" id="FOIF01000061">
    <property type="protein sequence ID" value="SET15172.1"/>
    <property type="molecule type" value="Genomic_DNA"/>
</dbReference>
<evidence type="ECO:0000313" key="8">
    <source>
        <dbReference type="Proteomes" id="UP000243819"/>
    </source>
</evidence>
<evidence type="ECO:0000256" key="1">
    <source>
        <dbReference type="ARBA" id="ARBA00004141"/>
    </source>
</evidence>
<gene>
    <name evidence="7" type="ORF">SAMN03080614_10618</name>
</gene>
<feature type="transmembrane region" description="Helical" evidence="5">
    <location>
        <begin position="682"/>
        <end position="707"/>
    </location>
</feature>